<sequence length="321" mass="35389">MYRVFLGAPSKDDVDKDALSYQWRTISSKDRLPPQSDTQLRDYVLPPATLEAVNSRISLVYQNVIFDDGDPEESYALQKDFGAGEHTTLITWDPTQAEQSRVNVTGPSFLRDSVEVSGIQSQEKSLENDETQLESCNYSDASSIARFPTFHFDLHALTGLGDLEKITGKVSRKVNILLAVLEVEGPDTIRIKKGADAGKEVYILKTILGDEEGRMCKLTAWRDIAELWGGAGAAVGVKRGDVVFLEDVMANLEPGSTCSLSASPYMRSRVTICYRTLPYAHEDGQLRPDLRLGMSDPCVNKVAAVVRWFEHMAGLPAAPIS</sequence>
<organism evidence="1 2">
    <name type="scientific">Pluteus cervinus</name>
    <dbReference type="NCBI Taxonomy" id="181527"/>
    <lineage>
        <taxon>Eukaryota</taxon>
        <taxon>Fungi</taxon>
        <taxon>Dikarya</taxon>
        <taxon>Basidiomycota</taxon>
        <taxon>Agaricomycotina</taxon>
        <taxon>Agaricomycetes</taxon>
        <taxon>Agaricomycetidae</taxon>
        <taxon>Agaricales</taxon>
        <taxon>Pluteineae</taxon>
        <taxon>Pluteaceae</taxon>
        <taxon>Pluteus</taxon>
    </lineage>
</organism>
<protein>
    <submittedName>
        <fullName evidence="1">Uncharacterized protein</fullName>
    </submittedName>
</protein>
<dbReference type="Proteomes" id="UP000308600">
    <property type="component" value="Unassembled WGS sequence"/>
</dbReference>
<reference evidence="1 2" key="1">
    <citation type="journal article" date="2019" name="Nat. Ecol. Evol.">
        <title>Megaphylogeny resolves global patterns of mushroom evolution.</title>
        <authorList>
            <person name="Varga T."/>
            <person name="Krizsan K."/>
            <person name="Foldi C."/>
            <person name="Dima B."/>
            <person name="Sanchez-Garcia M."/>
            <person name="Sanchez-Ramirez S."/>
            <person name="Szollosi G.J."/>
            <person name="Szarkandi J.G."/>
            <person name="Papp V."/>
            <person name="Albert L."/>
            <person name="Andreopoulos W."/>
            <person name="Angelini C."/>
            <person name="Antonin V."/>
            <person name="Barry K.W."/>
            <person name="Bougher N.L."/>
            <person name="Buchanan P."/>
            <person name="Buyck B."/>
            <person name="Bense V."/>
            <person name="Catcheside P."/>
            <person name="Chovatia M."/>
            <person name="Cooper J."/>
            <person name="Damon W."/>
            <person name="Desjardin D."/>
            <person name="Finy P."/>
            <person name="Geml J."/>
            <person name="Haridas S."/>
            <person name="Hughes K."/>
            <person name="Justo A."/>
            <person name="Karasinski D."/>
            <person name="Kautmanova I."/>
            <person name="Kiss B."/>
            <person name="Kocsube S."/>
            <person name="Kotiranta H."/>
            <person name="LaButti K.M."/>
            <person name="Lechner B.E."/>
            <person name="Liimatainen K."/>
            <person name="Lipzen A."/>
            <person name="Lukacs Z."/>
            <person name="Mihaltcheva S."/>
            <person name="Morgado L.N."/>
            <person name="Niskanen T."/>
            <person name="Noordeloos M.E."/>
            <person name="Ohm R.A."/>
            <person name="Ortiz-Santana B."/>
            <person name="Ovrebo C."/>
            <person name="Racz N."/>
            <person name="Riley R."/>
            <person name="Savchenko A."/>
            <person name="Shiryaev A."/>
            <person name="Soop K."/>
            <person name="Spirin V."/>
            <person name="Szebenyi C."/>
            <person name="Tomsovsky M."/>
            <person name="Tulloss R.E."/>
            <person name="Uehling J."/>
            <person name="Grigoriev I.V."/>
            <person name="Vagvolgyi C."/>
            <person name="Papp T."/>
            <person name="Martin F.M."/>
            <person name="Miettinen O."/>
            <person name="Hibbett D.S."/>
            <person name="Nagy L.G."/>
        </authorList>
    </citation>
    <scope>NUCLEOTIDE SEQUENCE [LARGE SCALE GENOMIC DNA]</scope>
    <source>
        <strain evidence="1 2">NL-1719</strain>
    </source>
</reference>
<evidence type="ECO:0000313" key="2">
    <source>
        <dbReference type="Proteomes" id="UP000308600"/>
    </source>
</evidence>
<dbReference type="EMBL" id="ML208319">
    <property type="protein sequence ID" value="TFK70064.1"/>
    <property type="molecule type" value="Genomic_DNA"/>
</dbReference>
<keyword evidence="2" id="KW-1185">Reference proteome</keyword>
<gene>
    <name evidence="1" type="ORF">BDN72DRAFT_819325</name>
</gene>
<name>A0ACD3AXI5_9AGAR</name>
<proteinExistence type="predicted"/>
<evidence type="ECO:0000313" key="1">
    <source>
        <dbReference type="EMBL" id="TFK70064.1"/>
    </source>
</evidence>
<accession>A0ACD3AXI5</accession>